<dbReference type="InterPro" id="IPR014722">
    <property type="entry name" value="Rib_uL2_dom2"/>
</dbReference>
<evidence type="ECO:0000256" key="8">
    <source>
        <dbReference type="RuleBase" id="RU362005"/>
    </source>
</evidence>
<comment type="PTM">
    <text evidence="8">eIF-5A seems to be the only eukaryotic protein to have a hypusine residue which is a post-translational modification of a lysine by the addition of a butylamino group.</text>
</comment>
<evidence type="ECO:0000256" key="1">
    <source>
        <dbReference type="ARBA" id="ARBA00004496"/>
    </source>
</evidence>
<evidence type="ECO:0000313" key="11">
    <source>
        <dbReference type="EMBL" id="ABI14279.1"/>
    </source>
</evidence>
<name>A3E3L1_PFIPI</name>
<dbReference type="GO" id="GO:0045905">
    <property type="term" value="P:positive regulation of translational termination"/>
    <property type="evidence" value="ECO:0007669"/>
    <property type="project" value="UniProtKB-UniRule"/>
</dbReference>
<dbReference type="GO" id="GO:0045901">
    <property type="term" value="P:positive regulation of translational elongation"/>
    <property type="evidence" value="ECO:0007669"/>
    <property type="project" value="UniProtKB-UniRule"/>
</dbReference>
<dbReference type="GO" id="GO:0043022">
    <property type="term" value="F:ribosome binding"/>
    <property type="evidence" value="ECO:0007669"/>
    <property type="project" value="UniProtKB-UniRule"/>
</dbReference>
<reference evidence="10" key="1">
    <citation type="journal article" date="2007" name="Proc. Natl. Acad. Sci. U.S.A.">
        <title>Spliced leader RNA trans-splicing in dinoflagellates.</title>
        <authorList>
            <person name="Zhang H."/>
            <person name="Hou Y."/>
            <person name="Miranda L."/>
            <person name="Campbell D.A."/>
            <person name="Sturm N.R."/>
            <person name="Gaasterland T."/>
            <person name="Lin S."/>
        </authorList>
    </citation>
    <scope>NUCLEOTIDE SEQUENCE</scope>
</reference>
<dbReference type="InterPro" id="IPR048670">
    <property type="entry name" value="IF5A-like_N"/>
</dbReference>
<dbReference type="Gene3D" id="2.40.50.140">
    <property type="entry name" value="Nucleic acid-binding proteins"/>
    <property type="match status" value="1"/>
</dbReference>
<protein>
    <recommendedName>
        <fullName evidence="8">Eukaryotic translation initiation factor 5A</fullName>
        <shortName evidence="8">eIF-5A</shortName>
    </recommendedName>
</protein>
<dbReference type="NCBIfam" id="TIGR00037">
    <property type="entry name" value="eIF_5A"/>
    <property type="match status" value="1"/>
</dbReference>
<dbReference type="InterPro" id="IPR019769">
    <property type="entry name" value="Trans_elong_IF5A_hypusine_site"/>
</dbReference>
<dbReference type="EMBL" id="DQ864864">
    <property type="protein sequence ID" value="ABI14279.1"/>
    <property type="molecule type" value="mRNA"/>
</dbReference>
<sequence length="167" mass="18000">MADDEHTFESTDAGASATFPMQAGEIRKGSHLMIKGRPCKCVEVSTSKTGKHGHAKAHIVALDIFTGKKYEDLCPTSHNLDVPFVKRTEYQVLSADADSGEVSLLMEDGSTKDDLNLPTFVKVGEPTDEDKKCTSELLEGMEAGKNVVVIVQAACGEEKIVTVKVTD</sequence>
<dbReference type="Gene3D" id="2.30.30.30">
    <property type="match status" value="1"/>
</dbReference>
<keyword evidence="5" id="KW-0694">RNA-binding</keyword>
<dbReference type="AlphaFoldDB" id="A3E3L1"/>
<dbReference type="GO" id="GO:0003723">
    <property type="term" value="F:RNA binding"/>
    <property type="evidence" value="ECO:0007669"/>
    <property type="project" value="UniProtKB-KW"/>
</dbReference>
<evidence type="ECO:0000256" key="3">
    <source>
        <dbReference type="ARBA" id="ARBA00022490"/>
    </source>
</evidence>
<dbReference type="InterPro" id="IPR020189">
    <property type="entry name" value="IF5A_C"/>
</dbReference>
<dbReference type="SMART" id="SM01376">
    <property type="entry name" value="eIF-5a"/>
    <property type="match status" value="1"/>
</dbReference>
<dbReference type="SUPFAM" id="SSF50104">
    <property type="entry name" value="Translation proteins SH3-like domain"/>
    <property type="match status" value="1"/>
</dbReference>
<keyword evidence="4 10" id="KW-0251">Elongation factor</keyword>
<dbReference type="GO" id="GO:0003743">
    <property type="term" value="F:translation initiation factor activity"/>
    <property type="evidence" value="ECO:0007669"/>
    <property type="project" value="UniProtKB-KW"/>
</dbReference>
<dbReference type="GO" id="GO:0003746">
    <property type="term" value="F:translation elongation factor activity"/>
    <property type="evidence" value="ECO:0007669"/>
    <property type="project" value="UniProtKB-UniRule"/>
</dbReference>
<accession>A3E3L1</accession>
<dbReference type="SUPFAM" id="SSF50249">
    <property type="entry name" value="Nucleic acid-binding proteins"/>
    <property type="match status" value="1"/>
</dbReference>
<keyword evidence="7 8" id="KW-0385">Hypusine</keyword>
<dbReference type="EMBL" id="DQ864863">
    <property type="protein sequence ID" value="ABI14278.1"/>
    <property type="molecule type" value="mRNA"/>
</dbReference>
<dbReference type="InterPro" id="IPR012340">
    <property type="entry name" value="NA-bd_OB-fold"/>
</dbReference>
<evidence type="ECO:0000256" key="7">
    <source>
        <dbReference type="ARBA" id="ARBA00023071"/>
    </source>
</evidence>
<comment type="similarity">
    <text evidence="2 8">Belongs to the eIF-5A family.</text>
</comment>
<organism evidence="10">
    <name type="scientific">Pfiesteria piscicida</name>
    <name type="common">Phantom dinoflagellate</name>
    <dbReference type="NCBI Taxonomy" id="71001"/>
    <lineage>
        <taxon>Eukaryota</taxon>
        <taxon>Sar</taxon>
        <taxon>Alveolata</taxon>
        <taxon>Dinophyceae</taxon>
        <taxon>Peridiniales</taxon>
        <taxon>Pfiesteriaceae</taxon>
        <taxon>Pfiesteria</taxon>
    </lineage>
</organism>
<feature type="domain" description="Translation initiation factor 5A C-terminal" evidence="9">
    <location>
        <begin position="84"/>
        <end position="164"/>
    </location>
</feature>
<keyword evidence="11" id="KW-0396">Initiation factor</keyword>
<evidence type="ECO:0000256" key="5">
    <source>
        <dbReference type="ARBA" id="ARBA00022884"/>
    </source>
</evidence>
<comment type="function">
    <text evidence="8">Translation factor that promotes translation elongation and termination, particularly upon ribosome stalling at specific amino acid sequence contexts. Binds between the exit (E) and peptidyl (P) site of the ribosome and promotes rescue of stalled ribosome: specifically required for efficient translation of polyproline-containing peptides as well as other motifs that stall the ribosome. Acts as ribosome quality control (RQC) cofactor by joining the RQC complex to facilitate peptidyl transfer during CAT tailing step.</text>
</comment>
<dbReference type="InterPro" id="IPR008991">
    <property type="entry name" value="Translation_prot_SH3-like_sf"/>
</dbReference>
<dbReference type="GO" id="GO:0005737">
    <property type="term" value="C:cytoplasm"/>
    <property type="evidence" value="ECO:0007669"/>
    <property type="project" value="UniProtKB-SubCell"/>
</dbReference>
<keyword evidence="6 8" id="KW-0648">Protein biosynthesis</keyword>
<evidence type="ECO:0000259" key="9">
    <source>
        <dbReference type="SMART" id="SM01376"/>
    </source>
</evidence>
<evidence type="ECO:0000256" key="6">
    <source>
        <dbReference type="ARBA" id="ARBA00022917"/>
    </source>
</evidence>
<proteinExistence type="evidence at transcript level"/>
<dbReference type="PIRSF" id="PIRSF003025">
    <property type="entry name" value="eIF5A"/>
    <property type="match status" value="1"/>
</dbReference>
<dbReference type="Pfam" id="PF21485">
    <property type="entry name" value="IF5A-like_N"/>
    <property type="match status" value="1"/>
</dbReference>
<dbReference type="PROSITE" id="PS00302">
    <property type="entry name" value="IF5A_HYPUSINE"/>
    <property type="match status" value="1"/>
</dbReference>
<comment type="subcellular location">
    <subcellularLocation>
        <location evidence="1">Cytoplasm</location>
    </subcellularLocation>
</comment>
<dbReference type="Pfam" id="PF01287">
    <property type="entry name" value="eIF-5a"/>
    <property type="match status" value="1"/>
</dbReference>
<dbReference type="FunFam" id="2.30.30.30:FF:000007">
    <property type="entry name" value="Eukaryotic translation initiation factor 5A"/>
    <property type="match status" value="1"/>
</dbReference>
<dbReference type="PANTHER" id="PTHR11673">
    <property type="entry name" value="TRANSLATION INITIATION FACTOR 5A FAMILY MEMBER"/>
    <property type="match status" value="1"/>
</dbReference>
<dbReference type="InterPro" id="IPR001884">
    <property type="entry name" value="IF5A-like"/>
</dbReference>
<evidence type="ECO:0000256" key="2">
    <source>
        <dbReference type="ARBA" id="ARBA00006016"/>
    </source>
</evidence>
<keyword evidence="3" id="KW-0963">Cytoplasm</keyword>
<evidence type="ECO:0000313" key="10">
    <source>
        <dbReference type="EMBL" id="ABI14278.1"/>
    </source>
</evidence>
<evidence type="ECO:0000256" key="4">
    <source>
        <dbReference type="ARBA" id="ARBA00022768"/>
    </source>
</evidence>